<gene>
    <name evidence="8" type="ORF">MVLG_06024</name>
</gene>
<comment type="subcellular location">
    <subcellularLocation>
        <location evidence="1">Membrane</location>
        <topology evidence="1">Multi-pass membrane protein</topology>
    </subcellularLocation>
</comment>
<organism evidence="8">
    <name type="scientific">Microbotryum lychnidis-dioicae (strain p1A1 Lamole / MvSl-1064)</name>
    <name type="common">Anther smut fungus</name>
    <dbReference type="NCBI Taxonomy" id="683840"/>
    <lineage>
        <taxon>Eukaryota</taxon>
        <taxon>Fungi</taxon>
        <taxon>Dikarya</taxon>
        <taxon>Basidiomycota</taxon>
        <taxon>Pucciniomycotina</taxon>
        <taxon>Microbotryomycetes</taxon>
        <taxon>Microbotryales</taxon>
        <taxon>Microbotryaceae</taxon>
        <taxon>Microbotryum</taxon>
    </lineage>
</organism>
<feature type="transmembrane region" description="Helical" evidence="7">
    <location>
        <begin position="385"/>
        <end position="403"/>
    </location>
</feature>
<keyword evidence="4 7" id="KW-0812">Transmembrane</keyword>
<protein>
    <recommendedName>
        <fullName evidence="11">Major facilitator superfamily (MFS) profile domain-containing protein</fullName>
    </recommendedName>
</protein>
<dbReference type="EMBL" id="AEIJ01000671">
    <property type="status" value="NOT_ANNOTATED_CDS"/>
    <property type="molecule type" value="Genomic_DNA"/>
</dbReference>
<feature type="transmembrane region" description="Helical" evidence="7">
    <location>
        <begin position="457"/>
        <end position="474"/>
    </location>
</feature>
<dbReference type="EMBL" id="GL541737">
    <property type="protein sequence ID" value="KDE03512.1"/>
    <property type="molecule type" value="Genomic_DNA"/>
</dbReference>
<dbReference type="EnsemblFungi" id="MVLG_06024T0">
    <property type="protein sequence ID" value="MVLG_06024T0"/>
    <property type="gene ID" value="MVLG_06024"/>
</dbReference>
<evidence type="ECO:0000313" key="9">
    <source>
        <dbReference type="EnsemblFungi" id="MVLG_06024T0"/>
    </source>
</evidence>
<feature type="transmembrane region" description="Helical" evidence="7">
    <location>
        <begin position="144"/>
        <end position="163"/>
    </location>
</feature>
<dbReference type="InterPro" id="IPR052599">
    <property type="entry name" value="SLC43A_AATransporter"/>
</dbReference>
<dbReference type="STRING" id="683840.U5HG03"/>
<evidence type="ECO:0000256" key="4">
    <source>
        <dbReference type="ARBA" id="ARBA00022692"/>
    </source>
</evidence>
<evidence type="ECO:0008006" key="11">
    <source>
        <dbReference type="Google" id="ProtNLM"/>
    </source>
</evidence>
<keyword evidence="5 7" id="KW-1133">Transmembrane helix</keyword>
<dbReference type="OrthoDB" id="330047at2759"/>
<evidence type="ECO:0000256" key="6">
    <source>
        <dbReference type="ARBA" id="ARBA00023136"/>
    </source>
</evidence>
<dbReference type="PANTHER" id="PTHR20772">
    <property type="entry name" value="PROTEIN FMP42"/>
    <property type="match status" value="1"/>
</dbReference>
<accession>U5HG03</accession>
<dbReference type="Proteomes" id="UP000017200">
    <property type="component" value="Unassembled WGS sequence"/>
</dbReference>
<feature type="transmembrane region" description="Helical" evidence="7">
    <location>
        <begin position="294"/>
        <end position="314"/>
    </location>
</feature>
<comment type="similarity">
    <text evidence="2">Belongs to the SLC43A transporter (TC 2.A.1.44) family.</text>
</comment>
<dbReference type="InterPro" id="IPR011701">
    <property type="entry name" value="MFS"/>
</dbReference>
<keyword evidence="6 7" id="KW-0472">Membrane</keyword>
<dbReference type="PANTHER" id="PTHR20772:SF2">
    <property type="entry name" value="PROTEIN FMP42"/>
    <property type="match status" value="1"/>
</dbReference>
<feature type="transmembrane region" description="Helical" evidence="7">
    <location>
        <begin position="334"/>
        <end position="355"/>
    </location>
</feature>
<evidence type="ECO:0000256" key="1">
    <source>
        <dbReference type="ARBA" id="ARBA00004141"/>
    </source>
</evidence>
<feature type="transmembrane region" description="Helical" evidence="7">
    <location>
        <begin position="12"/>
        <end position="37"/>
    </location>
</feature>
<evidence type="ECO:0000256" key="2">
    <source>
        <dbReference type="ARBA" id="ARBA00006595"/>
    </source>
</evidence>
<evidence type="ECO:0000256" key="7">
    <source>
        <dbReference type="SAM" id="Phobius"/>
    </source>
</evidence>
<keyword evidence="3" id="KW-0813">Transport</keyword>
<evidence type="ECO:0000313" key="10">
    <source>
        <dbReference type="Proteomes" id="UP000017200"/>
    </source>
</evidence>
<feature type="transmembrane region" description="Helical" evidence="7">
    <location>
        <begin position="410"/>
        <end position="437"/>
    </location>
</feature>
<dbReference type="Gene3D" id="1.20.1250.20">
    <property type="entry name" value="MFS general substrate transporter like domains"/>
    <property type="match status" value="1"/>
</dbReference>
<dbReference type="Pfam" id="PF07690">
    <property type="entry name" value="MFS_1"/>
    <property type="match status" value="1"/>
</dbReference>
<feature type="transmembrane region" description="Helical" evidence="7">
    <location>
        <begin position="115"/>
        <end position="132"/>
    </location>
</feature>
<proteinExistence type="inferred from homology"/>
<dbReference type="AlphaFoldDB" id="U5HG03"/>
<dbReference type="InParanoid" id="U5HG03"/>
<reference evidence="9" key="4">
    <citation type="submission" date="2015-06" db="UniProtKB">
        <authorList>
            <consortium name="EnsemblFungi"/>
        </authorList>
    </citation>
    <scope>IDENTIFICATION</scope>
</reference>
<reference evidence="8 10" key="3">
    <citation type="journal article" date="2015" name="BMC Genomics">
        <title>Sex and parasites: genomic and transcriptomic analysis of Microbotryum lychnidis-dioicae, the biotrophic and plant-castrating anther smut fungus.</title>
        <authorList>
            <person name="Perlin M.H."/>
            <person name="Amselem J."/>
            <person name="Fontanillas E."/>
            <person name="Toh S.S."/>
            <person name="Chen Z."/>
            <person name="Goldberg J."/>
            <person name="Duplessis S."/>
            <person name="Henrissat B."/>
            <person name="Young S."/>
            <person name="Zeng Q."/>
            <person name="Aguileta G."/>
            <person name="Petit E."/>
            <person name="Badouin H."/>
            <person name="Andrews J."/>
            <person name="Razeeq D."/>
            <person name="Gabaldon T."/>
            <person name="Quesneville H."/>
            <person name="Giraud T."/>
            <person name="Hood M.E."/>
            <person name="Schultz D.J."/>
            <person name="Cuomo C.A."/>
        </authorList>
    </citation>
    <scope>NUCLEOTIDE SEQUENCE [LARGE SCALE GENOMIC DNA]</scope>
    <source>
        <strain evidence="8">P1A1 Lamole</strain>
        <strain evidence="10">p1A1 Lamole</strain>
    </source>
</reference>
<sequence length="484" mass="53011">MSSPTPVPSTALQLTQIVFAIFFCLTCAGVIFGFAALKPVLIQEGVYADYCKPGERTTDPTTGYWLLCEGQIACLPIGYALDKLGPRKTSLLGATLFILGNFFFGLGYRSTWMDTYVLGFLFLALGGPLIFLPSFHLSNAFPAYSGLILSGMTGAFDASSIPYVGYRALYDKVVGGISLRTFFWFYTVIPFIAIVEQLFIGPPEIYQRPQDIGLPPDIEPTTDPTNLAVPSSDPCQPGLDTPHESAFEISASAFSRVHLGAPEDLPSVEAILEGKEQLHDSLHGLSARDQIMSWWFVCLTVFVCIHMARINFYIQSVASQLLYYLQSPSLTLSLSKTFTLLLPLVGFLGIPLIGYLLDHRPWVEVPIILFVMGLGFGMLGMSKGYTGQLVGILIFCLFRPLMYTDLSSSFVLIFGFEHFGSVYGLSMTLSGLVGLFNAPLDVLVKTRLDGHFDGVDLAFVVLGCASAGWFVGRVRRGTKGRRMD</sequence>
<name>U5HG03_USTV1</name>
<evidence type="ECO:0000256" key="5">
    <source>
        <dbReference type="ARBA" id="ARBA00022989"/>
    </source>
</evidence>
<dbReference type="InterPro" id="IPR036259">
    <property type="entry name" value="MFS_trans_sf"/>
</dbReference>
<dbReference type="SUPFAM" id="SSF103473">
    <property type="entry name" value="MFS general substrate transporter"/>
    <property type="match status" value="1"/>
</dbReference>
<reference evidence="8" key="2">
    <citation type="submission" date="2010-11" db="EMBL/GenBank/DDBJ databases">
        <authorList>
            <consortium name="The Broad Institute Genome Sequencing Platform"/>
            <person name="Earl A."/>
            <person name="Ward D."/>
            <person name="Feldgarden M."/>
            <person name="Gevers D."/>
            <person name="Butler R."/>
            <person name="Young S.K."/>
            <person name="Zeng Q."/>
            <person name="Gargeya S."/>
            <person name="Fitzgerald M."/>
            <person name="Haas B."/>
            <person name="Abouelleil A."/>
            <person name="Alvarado L."/>
            <person name="Arachchi H.M."/>
            <person name="Berlin A."/>
            <person name="Brown A."/>
            <person name="Chapman S.B."/>
            <person name="Chen Z."/>
            <person name="Dunbar C."/>
            <person name="Freedman E."/>
            <person name="Gearin G."/>
            <person name="Gellesch M."/>
            <person name="Goldberg J."/>
            <person name="Griggs A."/>
            <person name="Gujja S."/>
            <person name="Heilman E."/>
            <person name="Heiman D."/>
            <person name="Howarth C."/>
            <person name="Larson L."/>
            <person name="Lui A."/>
            <person name="MacDonald P.J.P."/>
            <person name="Mehta T."/>
            <person name="Montmayeur A."/>
            <person name="Murphy C."/>
            <person name="Neiman D."/>
            <person name="Pearson M."/>
            <person name="Priest M."/>
            <person name="Roberts A."/>
            <person name="Saif S."/>
            <person name="Shea T."/>
            <person name="Shenoy N."/>
            <person name="Sisk P."/>
            <person name="Stolte C."/>
            <person name="Sykes S."/>
            <person name="White J."/>
            <person name="Yandava C."/>
            <person name="Wortman J."/>
            <person name="Nusbaum C."/>
            <person name="Birren B."/>
        </authorList>
    </citation>
    <scope>NUCLEOTIDE SEQUENCE</scope>
    <source>
        <strain evidence="8">P1A1 Lamole</strain>
    </source>
</reference>
<feature type="transmembrane region" description="Helical" evidence="7">
    <location>
        <begin position="183"/>
        <end position="200"/>
    </location>
</feature>
<keyword evidence="10" id="KW-1185">Reference proteome</keyword>
<dbReference type="GO" id="GO:0022857">
    <property type="term" value="F:transmembrane transporter activity"/>
    <property type="evidence" value="ECO:0007669"/>
    <property type="project" value="InterPro"/>
</dbReference>
<reference evidence="10" key="1">
    <citation type="submission" date="2010-11" db="EMBL/GenBank/DDBJ databases">
        <title>The genome sequence of Microbotryum violaceum strain p1A1 Lamole.</title>
        <authorList>
            <person name="Cuomo C."/>
            <person name="Perlin M."/>
            <person name="Young S.K."/>
            <person name="Zeng Q."/>
            <person name="Gargeya S."/>
            <person name="Alvarado L."/>
            <person name="Berlin A."/>
            <person name="Chapman S.B."/>
            <person name="Chen Z."/>
            <person name="Freedman E."/>
            <person name="Gellesch M."/>
            <person name="Goldberg J."/>
            <person name="Griggs A."/>
            <person name="Gujja S."/>
            <person name="Heilman E."/>
            <person name="Heiman D."/>
            <person name="Howarth C."/>
            <person name="Mehta T."/>
            <person name="Neiman D."/>
            <person name="Pearson M."/>
            <person name="Roberts A."/>
            <person name="Saif S."/>
            <person name="Shea T."/>
            <person name="Shenoy N."/>
            <person name="Sisk P."/>
            <person name="Stolte C."/>
            <person name="Sykes S."/>
            <person name="White J."/>
            <person name="Yandava C."/>
            <person name="Haas B."/>
            <person name="Nusbaum C."/>
            <person name="Birren B."/>
        </authorList>
    </citation>
    <scope>NUCLEOTIDE SEQUENCE [LARGE SCALE GENOMIC DNA]</scope>
    <source>
        <strain evidence="10">p1A1 Lamole</strain>
    </source>
</reference>
<evidence type="ECO:0000313" key="8">
    <source>
        <dbReference type="EMBL" id="KDE03512.1"/>
    </source>
</evidence>
<feature type="transmembrane region" description="Helical" evidence="7">
    <location>
        <begin position="91"/>
        <end position="109"/>
    </location>
</feature>
<dbReference type="GO" id="GO:0000329">
    <property type="term" value="C:fungal-type vacuole membrane"/>
    <property type="evidence" value="ECO:0007669"/>
    <property type="project" value="TreeGrafter"/>
</dbReference>
<dbReference type="HOGENOM" id="CLU_014401_1_1_1"/>
<evidence type="ECO:0000256" key="3">
    <source>
        <dbReference type="ARBA" id="ARBA00022448"/>
    </source>
</evidence>
<dbReference type="OMA" id="LQMIRMN"/>